<keyword evidence="6 8" id="KW-0503">Monooxygenase</keyword>
<evidence type="ECO:0000256" key="4">
    <source>
        <dbReference type="ARBA" id="ARBA00023002"/>
    </source>
</evidence>
<keyword evidence="5 7" id="KW-0408">Iron</keyword>
<evidence type="ECO:0000256" key="3">
    <source>
        <dbReference type="ARBA" id="ARBA00022723"/>
    </source>
</evidence>
<dbReference type="Proteomes" id="UP001172681">
    <property type="component" value="Unassembled WGS sequence"/>
</dbReference>
<evidence type="ECO:0000256" key="8">
    <source>
        <dbReference type="RuleBase" id="RU000461"/>
    </source>
</evidence>
<dbReference type="PANTHER" id="PTHR24305">
    <property type="entry name" value="CYTOCHROME P450"/>
    <property type="match status" value="1"/>
</dbReference>
<dbReference type="PRINTS" id="PR00385">
    <property type="entry name" value="P450"/>
</dbReference>
<comment type="caution">
    <text evidence="9">The sequence shown here is derived from an EMBL/GenBank/DDBJ whole genome shotgun (WGS) entry which is preliminary data.</text>
</comment>
<dbReference type="InterPro" id="IPR002401">
    <property type="entry name" value="Cyt_P450_E_grp-I"/>
</dbReference>
<accession>A0AA38Y2X1</accession>
<dbReference type="FunFam" id="1.10.630.10:FF:000050">
    <property type="entry name" value="Cytochrome P450 monooxygenase"/>
    <property type="match status" value="1"/>
</dbReference>
<protein>
    <recommendedName>
        <fullName evidence="11">Cytochrome P450</fullName>
    </recommendedName>
</protein>
<feature type="binding site" description="axial binding residue" evidence="7">
    <location>
        <position position="456"/>
    </location>
    <ligand>
        <name>heme</name>
        <dbReference type="ChEBI" id="CHEBI:30413"/>
    </ligand>
    <ligandPart>
        <name>Fe</name>
        <dbReference type="ChEBI" id="CHEBI:18248"/>
    </ligandPart>
</feature>
<evidence type="ECO:0008006" key="11">
    <source>
        <dbReference type="Google" id="ProtNLM"/>
    </source>
</evidence>
<dbReference type="CDD" id="cd11060">
    <property type="entry name" value="CYP57A1-like"/>
    <property type="match status" value="1"/>
</dbReference>
<reference evidence="9" key="1">
    <citation type="submission" date="2022-10" db="EMBL/GenBank/DDBJ databases">
        <title>Culturing micro-colonial fungi from biological soil crusts in the Mojave desert and describing Neophaeococcomyces mojavensis, and introducing the new genera and species Taxawa tesnikishii.</title>
        <authorList>
            <person name="Kurbessoian T."/>
            <person name="Stajich J.E."/>
        </authorList>
    </citation>
    <scope>NUCLEOTIDE SEQUENCE</scope>
    <source>
        <strain evidence="9">TK_35</strain>
    </source>
</reference>
<dbReference type="InterPro" id="IPR001128">
    <property type="entry name" value="Cyt_P450"/>
</dbReference>
<dbReference type="PANTHER" id="PTHR24305:SF232">
    <property type="entry name" value="P450, PUTATIVE (EUROFUNG)-RELATED"/>
    <property type="match status" value="1"/>
</dbReference>
<organism evidence="9 10">
    <name type="scientific">Knufia peltigerae</name>
    <dbReference type="NCBI Taxonomy" id="1002370"/>
    <lineage>
        <taxon>Eukaryota</taxon>
        <taxon>Fungi</taxon>
        <taxon>Dikarya</taxon>
        <taxon>Ascomycota</taxon>
        <taxon>Pezizomycotina</taxon>
        <taxon>Eurotiomycetes</taxon>
        <taxon>Chaetothyriomycetidae</taxon>
        <taxon>Chaetothyriales</taxon>
        <taxon>Trichomeriaceae</taxon>
        <taxon>Knufia</taxon>
    </lineage>
</organism>
<dbReference type="SUPFAM" id="SSF48264">
    <property type="entry name" value="Cytochrome P450"/>
    <property type="match status" value="1"/>
</dbReference>
<dbReference type="AlphaFoldDB" id="A0AA38Y2X1"/>
<dbReference type="InterPro" id="IPR036396">
    <property type="entry name" value="Cyt_P450_sf"/>
</dbReference>
<comment type="cofactor">
    <cofactor evidence="1 7">
        <name>heme</name>
        <dbReference type="ChEBI" id="CHEBI:30413"/>
    </cofactor>
</comment>
<name>A0AA38Y2X1_9EURO</name>
<dbReference type="GO" id="GO:0016705">
    <property type="term" value="F:oxidoreductase activity, acting on paired donors, with incorporation or reduction of molecular oxygen"/>
    <property type="evidence" value="ECO:0007669"/>
    <property type="project" value="InterPro"/>
</dbReference>
<evidence type="ECO:0000256" key="1">
    <source>
        <dbReference type="ARBA" id="ARBA00001971"/>
    </source>
</evidence>
<keyword evidence="10" id="KW-1185">Reference proteome</keyword>
<dbReference type="PROSITE" id="PS00086">
    <property type="entry name" value="CYTOCHROME_P450"/>
    <property type="match status" value="1"/>
</dbReference>
<comment type="similarity">
    <text evidence="2 8">Belongs to the cytochrome P450 family.</text>
</comment>
<dbReference type="GO" id="GO:0020037">
    <property type="term" value="F:heme binding"/>
    <property type="evidence" value="ECO:0007669"/>
    <property type="project" value="InterPro"/>
</dbReference>
<dbReference type="GO" id="GO:0005506">
    <property type="term" value="F:iron ion binding"/>
    <property type="evidence" value="ECO:0007669"/>
    <property type="project" value="InterPro"/>
</dbReference>
<dbReference type="Gene3D" id="1.10.630.10">
    <property type="entry name" value="Cytochrome P450"/>
    <property type="match status" value="1"/>
</dbReference>
<evidence type="ECO:0000256" key="2">
    <source>
        <dbReference type="ARBA" id="ARBA00010617"/>
    </source>
</evidence>
<dbReference type="GO" id="GO:0004497">
    <property type="term" value="F:monooxygenase activity"/>
    <property type="evidence" value="ECO:0007669"/>
    <property type="project" value="UniProtKB-KW"/>
</dbReference>
<evidence type="ECO:0000256" key="6">
    <source>
        <dbReference type="ARBA" id="ARBA00023033"/>
    </source>
</evidence>
<dbReference type="PRINTS" id="PR00463">
    <property type="entry name" value="EP450I"/>
</dbReference>
<evidence type="ECO:0000313" key="9">
    <source>
        <dbReference type="EMBL" id="KAJ9633593.1"/>
    </source>
</evidence>
<keyword evidence="7 8" id="KW-0349">Heme</keyword>
<evidence type="ECO:0000256" key="5">
    <source>
        <dbReference type="ARBA" id="ARBA00023004"/>
    </source>
</evidence>
<gene>
    <name evidence="9" type="ORF">H2204_006799</name>
</gene>
<proteinExistence type="inferred from homology"/>
<evidence type="ECO:0000313" key="10">
    <source>
        <dbReference type="Proteomes" id="UP001172681"/>
    </source>
</evidence>
<dbReference type="EMBL" id="JAPDRN010000044">
    <property type="protein sequence ID" value="KAJ9633593.1"/>
    <property type="molecule type" value="Genomic_DNA"/>
</dbReference>
<dbReference type="Pfam" id="PF00067">
    <property type="entry name" value="p450"/>
    <property type="match status" value="1"/>
</dbReference>
<sequence>MTISMDHNLSLLLYLVIALVVLGLATSIRTGFKPGLRNLPGPFLARFSGLYRLSMVYGGQSPVEYRRIHEKYGRIVRVGPSHVSISDPAVIPQIYGIGSNYLKTDFYVVFVPYYKDQPMDSLFSTRDPTYHKNLKRPVAQLFSMTNMKTYEIYADECTKIFIDRMRELAGSPIDFGAWLQWYAFDVIASITFQRRFGFLEQRRDVDHMIGDLDFAFNYAKVIGQFPGLHKYLVGNKTLLNILARLKVGPPDPLKRFLKITEEEIKRYDQEQKGSSGHGRMDFLAQLRAKEAKDGQISHRDMVNHLGNNILAGSDTTAISLRAVFYYLIKTPSAYKTLVSEIDEADKNGQLSVFVTYEECLKLPYLQAVMKEALRMHPGVAFPLERFVPAEGATICGQVIPGGTNVSVNAPVIHMNKDVFGDDADQFRPERWLEASPGELKTMDRNFLAFGYGSRTCIGKNISILEMGKFIPQVLRYLDVQWASSDPEWKTNAAWFWRQTGVIVKFAWRGKEMSD</sequence>
<dbReference type="InterPro" id="IPR050121">
    <property type="entry name" value="Cytochrome_P450_monoxygenase"/>
</dbReference>
<evidence type="ECO:0000256" key="7">
    <source>
        <dbReference type="PIRSR" id="PIRSR602401-1"/>
    </source>
</evidence>
<keyword evidence="3 7" id="KW-0479">Metal-binding</keyword>
<dbReference type="InterPro" id="IPR017972">
    <property type="entry name" value="Cyt_P450_CS"/>
</dbReference>
<keyword evidence="4 8" id="KW-0560">Oxidoreductase</keyword>